<comment type="function">
    <text evidence="1 6">Required for the transposition of the insertion element.</text>
</comment>
<protein>
    <recommendedName>
        <fullName evidence="6">Mutator family transposase</fullName>
    </recommendedName>
</protein>
<dbReference type="Pfam" id="PF00872">
    <property type="entry name" value="Transposase_mut"/>
    <property type="match status" value="1"/>
</dbReference>
<dbReference type="GO" id="GO:0003677">
    <property type="term" value="F:DNA binding"/>
    <property type="evidence" value="ECO:0007669"/>
    <property type="project" value="UniProtKB-UniRule"/>
</dbReference>
<evidence type="ECO:0000313" key="8">
    <source>
        <dbReference type="Proteomes" id="UP000035268"/>
    </source>
</evidence>
<evidence type="ECO:0000256" key="3">
    <source>
        <dbReference type="ARBA" id="ARBA00022578"/>
    </source>
</evidence>
<evidence type="ECO:0000256" key="4">
    <source>
        <dbReference type="ARBA" id="ARBA00023125"/>
    </source>
</evidence>
<dbReference type="EMBL" id="CP010904">
    <property type="protein sequence ID" value="AKJ63398.1"/>
    <property type="molecule type" value="Genomic_DNA"/>
</dbReference>
<keyword evidence="4 6" id="KW-0238">DNA-binding</keyword>
<proteinExistence type="inferred from homology"/>
<evidence type="ECO:0000256" key="1">
    <source>
        <dbReference type="ARBA" id="ARBA00002190"/>
    </source>
</evidence>
<dbReference type="RefSeq" id="WP_074041315.1">
    <property type="nucleotide sequence ID" value="NZ_CP010904.1"/>
</dbReference>
<sequence length="253" mass="27695">MSDNSVLEALGQVEPSAAGDVFRDWLRGEMRTLIADILAEEVTELCGPAYKPAGDRGCRRAGGTRVGLRIDGIDEEIRKPRVRRHEADTSKEVRLKSYDAVNRADDLRGRILRATAAGVSSRDQKTLYPDSAPGRSRVSRAWIVEGRQRIQKLRDRDLKSERFFCMLLDGIVLSEDLSAIVGLGITLDGRKVMLDFEIGAQESTEVCDALLDRSSSHYGRIPTADGVAAVPPESISDAFSGTGRVGCHPDRKG</sequence>
<dbReference type="InterPro" id="IPR001207">
    <property type="entry name" value="Transposase_mutator"/>
</dbReference>
<dbReference type="OrthoDB" id="9779930at2"/>
<name>A0A0G3EAV5_9BACT</name>
<dbReference type="PANTHER" id="PTHR33217">
    <property type="entry name" value="TRANSPOSASE FOR INSERTION SEQUENCE ELEMENT IS1081"/>
    <property type="match status" value="1"/>
</dbReference>
<comment type="similarity">
    <text evidence="2 6">Belongs to the transposase mutator family.</text>
</comment>
<reference evidence="7 8" key="2">
    <citation type="journal article" date="2016" name="ISME J.">
        <title>Characterization of the first cultured representative of Verrucomicrobia subdivision 5 indicates the proposal of a novel phylum.</title>
        <authorList>
            <person name="Spring S."/>
            <person name="Bunk B."/>
            <person name="Sproer C."/>
            <person name="Schumann P."/>
            <person name="Rohde M."/>
            <person name="Tindall B.J."/>
            <person name="Klenk H.P."/>
        </authorList>
    </citation>
    <scope>NUCLEOTIDE SEQUENCE [LARGE SCALE GENOMIC DNA]</scope>
    <source>
        <strain evidence="7 8">L21-Fru-AB</strain>
    </source>
</reference>
<dbReference type="STRING" id="1307763.L21SP4_00112"/>
<dbReference type="KEGG" id="vbl:L21SP4_00112"/>
<dbReference type="AlphaFoldDB" id="A0A0G3EAV5"/>
<keyword evidence="3 6" id="KW-0815">Transposition</keyword>
<dbReference type="GO" id="GO:0004803">
    <property type="term" value="F:transposase activity"/>
    <property type="evidence" value="ECO:0007669"/>
    <property type="project" value="UniProtKB-UniRule"/>
</dbReference>
<evidence type="ECO:0000256" key="2">
    <source>
        <dbReference type="ARBA" id="ARBA00010961"/>
    </source>
</evidence>
<evidence type="ECO:0000313" key="7">
    <source>
        <dbReference type="EMBL" id="AKJ63398.1"/>
    </source>
</evidence>
<evidence type="ECO:0000256" key="5">
    <source>
        <dbReference type="ARBA" id="ARBA00023172"/>
    </source>
</evidence>
<dbReference type="Proteomes" id="UP000035268">
    <property type="component" value="Chromosome"/>
</dbReference>
<accession>A0A0G3EAV5</accession>
<dbReference type="PANTHER" id="PTHR33217:SF7">
    <property type="entry name" value="TRANSPOSASE FOR INSERTION SEQUENCE ELEMENT IS1081"/>
    <property type="match status" value="1"/>
</dbReference>
<dbReference type="GO" id="GO:0006313">
    <property type="term" value="P:DNA transposition"/>
    <property type="evidence" value="ECO:0007669"/>
    <property type="project" value="UniProtKB-UniRule"/>
</dbReference>
<keyword evidence="6" id="KW-0814">Transposable element</keyword>
<gene>
    <name evidence="7" type="ORF">L21SP4_00112</name>
</gene>
<evidence type="ECO:0000256" key="6">
    <source>
        <dbReference type="RuleBase" id="RU365089"/>
    </source>
</evidence>
<keyword evidence="8" id="KW-1185">Reference proteome</keyword>
<reference evidence="8" key="1">
    <citation type="submission" date="2015-02" db="EMBL/GenBank/DDBJ databases">
        <title>Description and complete genome sequence of the first cultured representative of the subdivision 5 of the Verrucomicrobia phylum.</title>
        <authorList>
            <person name="Spring S."/>
            <person name="Bunk B."/>
            <person name="Sproer C."/>
            <person name="Klenk H.-P."/>
        </authorList>
    </citation>
    <scope>NUCLEOTIDE SEQUENCE [LARGE SCALE GENOMIC DNA]</scope>
    <source>
        <strain evidence="8">L21-Fru-AB</strain>
    </source>
</reference>
<keyword evidence="5 6" id="KW-0233">DNA recombination</keyword>
<organism evidence="7 8">
    <name type="scientific">Kiritimatiella glycovorans</name>
    <dbReference type="NCBI Taxonomy" id="1307763"/>
    <lineage>
        <taxon>Bacteria</taxon>
        <taxon>Pseudomonadati</taxon>
        <taxon>Kiritimatiellota</taxon>
        <taxon>Kiritimatiellia</taxon>
        <taxon>Kiritimatiellales</taxon>
        <taxon>Kiritimatiellaceae</taxon>
        <taxon>Kiritimatiella</taxon>
    </lineage>
</organism>